<dbReference type="InterPro" id="IPR051599">
    <property type="entry name" value="Cell_Envelope_Assoc"/>
</dbReference>
<feature type="transmembrane region" description="Helical" evidence="1">
    <location>
        <begin position="34"/>
        <end position="51"/>
    </location>
</feature>
<dbReference type="RefSeq" id="WP_206725827.1">
    <property type="nucleotide sequence ID" value="NZ_CP071090.1"/>
</dbReference>
<dbReference type="Proteomes" id="UP000662747">
    <property type="component" value="Chromosome"/>
</dbReference>
<dbReference type="EMBL" id="CP071090">
    <property type="protein sequence ID" value="QSQ24261.1"/>
    <property type="molecule type" value="Genomic_DNA"/>
</dbReference>
<protein>
    <submittedName>
        <fullName evidence="3">YdcF family protein</fullName>
    </submittedName>
</protein>
<evidence type="ECO:0000313" key="4">
    <source>
        <dbReference type="Proteomes" id="UP000662747"/>
    </source>
</evidence>
<dbReference type="PANTHER" id="PTHR30336">
    <property type="entry name" value="INNER MEMBRANE PROTEIN, PROBABLE PERMEASE"/>
    <property type="match status" value="1"/>
</dbReference>
<sequence length="262" mass="28661">MFLFLSKVLDIFLAPLSWALLFLLAGALLRRRALAARLLSLLGVLVLYAFSTEAVSSALMRATEASAVTTFRPDVTYDAVIVLGGGLDPVATERSGRPEYNAAAERVLRGFELLREGRARQVLISGGSLDPRPEAVVEADVLSKQLQAWGIPAERIVTEGKSRNTRENAVESERIIRAQGWKTLLLVTSAAHMPRAAGCFAAVGLRPDLLPVDFRTADTPLRRMSWLPRASNLNQSTDALRELAGRVVYARRGWTAPVAREK</sequence>
<dbReference type="Pfam" id="PF02698">
    <property type="entry name" value="DUF218"/>
    <property type="match status" value="1"/>
</dbReference>
<gene>
    <name evidence="3" type="ORF">JY651_04655</name>
</gene>
<keyword evidence="1" id="KW-0812">Transmembrane</keyword>
<accession>A0ABX7P0N8</accession>
<dbReference type="CDD" id="cd06259">
    <property type="entry name" value="YdcF-like"/>
    <property type="match status" value="1"/>
</dbReference>
<dbReference type="InterPro" id="IPR003848">
    <property type="entry name" value="DUF218"/>
</dbReference>
<dbReference type="Gene3D" id="3.40.50.620">
    <property type="entry name" value="HUPs"/>
    <property type="match status" value="1"/>
</dbReference>
<evidence type="ECO:0000256" key="1">
    <source>
        <dbReference type="SAM" id="Phobius"/>
    </source>
</evidence>
<evidence type="ECO:0000313" key="3">
    <source>
        <dbReference type="EMBL" id="QSQ24261.1"/>
    </source>
</evidence>
<keyword evidence="1" id="KW-0472">Membrane</keyword>
<feature type="transmembrane region" description="Helical" evidence="1">
    <location>
        <begin position="12"/>
        <end position="29"/>
    </location>
</feature>
<evidence type="ECO:0000259" key="2">
    <source>
        <dbReference type="Pfam" id="PF02698"/>
    </source>
</evidence>
<keyword evidence="1" id="KW-1133">Transmembrane helix</keyword>
<keyword evidence="4" id="KW-1185">Reference proteome</keyword>
<feature type="domain" description="DUF218" evidence="2">
    <location>
        <begin position="78"/>
        <end position="245"/>
    </location>
</feature>
<proteinExistence type="predicted"/>
<organism evidence="3 4">
    <name type="scientific">Pyxidicoccus parkwayensis</name>
    <dbReference type="NCBI Taxonomy" id="2813578"/>
    <lineage>
        <taxon>Bacteria</taxon>
        <taxon>Pseudomonadati</taxon>
        <taxon>Myxococcota</taxon>
        <taxon>Myxococcia</taxon>
        <taxon>Myxococcales</taxon>
        <taxon>Cystobacterineae</taxon>
        <taxon>Myxococcaceae</taxon>
        <taxon>Pyxidicoccus</taxon>
    </lineage>
</organism>
<reference evidence="3 4" key="1">
    <citation type="submission" date="2021-02" db="EMBL/GenBank/DDBJ databases">
        <title>De Novo genome assembly of isolated myxobacteria.</title>
        <authorList>
            <person name="Stevens D.C."/>
        </authorList>
    </citation>
    <scope>NUCLEOTIDE SEQUENCE [LARGE SCALE GENOMIC DNA]</scope>
    <source>
        <strain evidence="4">SCPEA02</strain>
    </source>
</reference>
<name>A0ABX7P0N8_9BACT</name>
<dbReference type="InterPro" id="IPR014729">
    <property type="entry name" value="Rossmann-like_a/b/a_fold"/>
</dbReference>
<dbReference type="PANTHER" id="PTHR30336:SF4">
    <property type="entry name" value="ENVELOPE BIOGENESIS FACTOR ELYC"/>
    <property type="match status" value="1"/>
</dbReference>